<dbReference type="Proteomes" id="UP000268652">
    <property type="component" value="Unassembled WGS sequence"/>
</dbReference>
<keyword evidence="4" id="KW-1185">Reference proteome</keyword>
<organism evidence="2 5">
    <name type="scientific">Streptomyces radicis</name>
    <dbReference type="NCBI Taxonomy" id="1750517"/>
    <lineage>
        <taxon>Bacteria</taxon>
        <taxon>Bacillati</taxon>
        <taxon>Actinomycetota</taxon>
        <taxon>Actinomycetes</taxon>
        <taxon>Kitasatosporales</taxon>
        <taxon>Streptomycetaceae</taxon>
        <taxon>Streptomyces</taxon>
    </lineage>
</organism>
<dbReference type="RefSeq" id="WP_120698438.1">
    <property type="nucleotide sequence ID" value="NZ_RBDX01000015.1"/>
</dbReference>
<dbReference type="EMBL" id="RBDY01000015">
    <property type="protein sequence ID" value="RKN19568.1"/>
    <property type="molecule type" value="Genomic_DNA"/>
</dbReference>
<comment type="caution">
    <text evidence="2">The sequence shown here is derived from an EMBL/GenBank/DDBJ whole genome shotgun (WGS) entry which is preliminary data.</text>
</comment>
<protein>
    <submittedName>
        <fullName evidence="2">Uncharacterized protein</fullName>
    </submittedName>
</protein>
<evidence type="ECO:0000256" key="1">
    <source>
        <dbReference type="SAM" id="Phobius"/>
    </source>
</evidence>
<dbReference type="EMBL" id="RBDX01000015">
    <property type="protein sequence ID" value="RKN07413.1"/>
    <property type="molecule type" value="Genomic_DNA"/>
</dbReference>
<evidence type="ECO:0000313" key="5">
    <source>
        <dbReference type="Proteomes" id="UP000275024"/>
    </source>
</evidence>
<name>A0A3A9W4R5_9ACTN</name>
<accession>A0A3A9W4R5</accession>
<keyword evidence="1" id="KW-0472">Membrane</keyword>
<dbReference type="OrthoDB" id="9997151at2"/>
<sequence>MTPEVATLVGVGIATAGTVGAGVLGFLAGRTQARSMLDGVRVQLAGQRQYAVWQARYDAYLAFLVAMDDVRRAIGDVRRIEELRFRGSGSGQGLGEARRDLDGFIDALQLRRSTLGLTLDGAEVDRAERIQATAHHAVARLDAWLLAARVEELDYADALRALDERTAALGADLRAWTDGARRQLESQTLT</sequence>
<gene>
    <name evidence="3" type="ORF">D7318_19660</name>
    <name evidence="2" type="ORF">D7319_18865</name>
</gene>
<feature type="transmembrane region" description="Helical" evidence="1">
    <location>
        <begin position="6"/>
        <end position="27"/>
    </location>
</feature>
<proteinExistence type="predicted"/>
<keyword evidence="1" id="KW-0812">Transmembrane</keyword>
<reference evidence="4 5" key="1">
    <citation type="submission" date="2018-09" db="EMBL/GenBank/DDBJ databases">
        <title>Streptomyces sp. nov. DS1-2, an endophytic actinomycete isolated from roots of Dendrobium scabrilingue.</title>
        <authorList>
            <person name="Kuncharoen N."/>
            <person name="Kudo T."/>
            <person name="Ohkuma M."/>
            <person name="Yuki M."/>
            <person name="Tanasupawat S."/>
        </authorList>
    </citation>
    <scope>NUCLEOTIDE SEQUENCE [LARGE SCALE GENOMIC DNA]</scope>
    <source>
        <strain evidence="2 5">AZ1-7</strain>
        <strain evidence="3 4">DS1-2</strain>
    </source>
</reference>
<dbReference type="AlphaFoldDB" id="A0A3A9W4R5"/>
<dbReference type="Proteomes" id="UP000275024">
    <property type="component" value="Unassembled WGS sequence"/>
</dbReference>
<keyword evidence="1" id="KW-1133">Transmembrane helix</keyword>
<evidence type="ECO:0000313" key="2">
    <source>
        <dbReference type="EMBL" id="RKN07413.1"/>
    </source>
</evidence>
<evidence type="ECO:0000313" key="3">
    <source>
        <dbReference type="EMBL" id="RKN19568.1"/>
    </source>
</evidence>
<evidence type="ECO:0000313" key="4">
    <source>
        <dbReference type="Proteomes" id="UP000268652"/>
    </source>
</evidence>